<protein>
    <submittedName>
        <fullName evidence="1">Uncharacterized protein</fullName>
    </submittedName>
</protein>
<proteinExistence type="predicted"/>
<reference evidence="1" key="1">
    <citation type="journal article" date="2012" name="Science">
        <title>Fermentation, hydrogen, and sulfur metabolism in multiple uncultivated bacterial phyla.</title>
        <authorList>
            <person name="Wrighton K.C."/>
            <person name="Thomas B.C."/>
            <person name="Sharon I."/>
            <person name="Miller C.S."/>
            <person name="Castelle C.J."/>
            <person name="VerBerkmoes N.C."/>
            <person name="Wilkins M.J."/>
            <person name="Hettich R.L."/>
            <person name="Lipton M.S."/>
            <person name="Williams K.H."/>
            <person name="Long P.E."/>
            <person name="Banfield J.F."/>
        </authorList>
    </citation>
    <scope>NUCLEOTIDE SEQUENCE [LARGE SCALE GENOMIC DNA]</scope>
</reference>
<sequence>MNNNPTEWTLLQNGVIWQNQESKEKETWINFFKDLLKCWSVISTDARSFFWEENYMKDNLDNFCSFIWDKEWKSRDFLIVYNWVVYFIPYQSNLFNRDEFRNNQSDLSKLFDKHLSQKEWEWKPDRMKKWDYILWKIIDDWDNKFPMKSIFSHHDKIYWFIEWNKEKTLSDYKRIWELLRFDDSPLPDWTFFMVNGKKILHPYKEYEVNFYKWVYNSIWIPNIDLESIWTFYSNNSVLCFVNSTWNTFITQNTQPAQELLEKFWYKERAMQVPYSNQDGWDFQLVSKLKNNPVTEENKKKFEARMDFVKWINEES</sequence>
<organism evidence="1">
    <name type="scientific">uncultured bacterium</name>
    <name type="common">gcode 4</name>
    <dbReference type="NCBI Taxonomy" id="1234023"/>
    <lineage>
        <taxon>Bacteria</taxon>
        <taxon>environmental samples</taxon>
    </lineage>
</organism>
<name>K2BUC5_9BACT</name>
<dbReference type="EMBL" id="AMFJ01021665">
    <property type="protein sequence ID" value="EKD65839.1"/>
    <property type="molecule type" value="Genomic_DNA"/>
</dbReference>
<evidence type="ECO:0000313" key="1">
    <source>
        <dbReference type="EMBL" id="EKD65839.1"/>
    </source>
</evidence>
<dbReference type="AlphaFoldDB" id="K2BUC5"/>
<comment type="caution">
    <text evidence="1">The sequence shown here is derived from an EMBL/GenBank/DDBJ whole genome shotgun (WGS) entry which is preliminary data.</text>
</comment>
<accession>K2BUC5</accession>
<gene>
    <name evidence="1" type="ORF">ACD_49C00079G0003</name>
</gene>